<dbReference type="RefSeq" id="WP_066268121.1">
    <property type="nucleotide sequence ID" value="NZ_JARMAB010000017.1"/>
</dbReference>
<keyword evidence="5" id="KW-1185">Reference proteome</keyword>
<dbReference type="SUPFAM" id="SSF55811">
    <property type="entry name" value="Nudix"/>
    <property type="match status" value="1"/>
</dbReference>
<reference evidence="4 5" key="1">
    <citation type="submission" date="2023-03" db="EMBL/GenBank/DDBJ databases">
        <title>Bacillus Genome Sequencing.</title>
        <authorList>
            <person name="Dunlap C."/>
        </authorList>
    </citation>
    <scope>NUCLEOTIDE SEQUENCE [LARGE SCALE GENOMIC DNA]</scope>
    <source>
        <strain evidence="4 5">B-23453</strain>
    </source>
</reference>
<organism evidence="4 5">
    <name type="scientific">Heyndrickxia acidicola</name>
    <dbReference type="NCBI Taxonomy" id="209389"/>
    <lineage>
        <taxon>Bacteria</taxon>
        <taxon>Bacillati</taxon>
        <taxon>Bacillota</taxon>
        <taxon>Bacilli</taxon>
        <taxon>Bacillales</taxon>
        <taxon>Bacillaceae</taxon>
        <taxon>Heyndrickxia</taxon>
    </lineage>
</organism>
<evidence type="ECO:0000313" key="4">
    <source>
        <dbReference type="EMBL" id="MED1203844.1"/>
    </source>
</evidence>
<sequence length="157" mass="18502">MGERFKFVAAVHLFILNEKNEILLLRRYNTGYEDGNYSVVAGHLDGNEEVAEAACREAYEEAGMIIQKEDVHVIQTMHRKSKEERIDFFVTVERWSGELTNKEPEKCDELNWFPLEELPENTIPYIRRAIQNYQQNRTFDSFGWQEDSEMNAAYIDK</sequence>
<accession>A0ABU6MHD5</accession>
<dbReference type="Proteomes" id="UP001341444">
    <property type="component" value="Unassembled WGS sequence"/>
</dbReference>
<comment type="cofactor">
    <cofactor evidence="1">
        <name>Mg(2+)</name>
        <dbReference type="ChEBI" id="CHEBI:18420"/>
    </cofactor>
</comment>
<dbReference type="InterPro" id="IPR000086">
    <property type="entry name" value="NUDIX_hydrolase_dom"/>
</dbReference>
<dbReference type="InterPro" id="IPR015797">
    <property type="entry name" value="NUDIX_hydrolase-like_dom_sf"/>
</dbReference>
<dbReference type="InterPro" id="IPR020084">
    <property type="entry name" value="NUDIX_hydrolase_CS"/>
</dbReference>
<gene>
    <name evidence="4" type="ORF">P4T90_12290</name>
</gene>
<name>A0ABU6MHD5_9BACI</name>
<feature type="domain" description="Nudix hydrolase" evidence="3">
    <location>
        <begin position="6"/>
        <end position="138"/>
    </location>
</feature>
<dbReference type="PROSITE" id="PS51462">
    <property type="entry name" value="NUDIX"/>
    <property type="match status" value="1"/>
</dbReference>
<evidence type="ECO:0000256" key="1">
    <source>
        <dbReference type="ARBA" id="ARBA00001946"/>
    </source>
</evidence>
<dbReference type="EMBL" id="JARMAB010000017">
    <property type="protein sequence ID" value="MED1203844.1"/>
    <property type="molecule type" value="Genomic_DNA"/>
</dbReference>
<dbReference type="Gene3D" id="3.90.79.10">
    <property type="entry name" value="Nucleoside Triphosphate Pyrophosphohydrolase"/>
    <property type="match status" value="1"/>
</dbReference>
<dbReference type="PANTHER" id="PTHR43046:SF16">
    <property type="entry name" value="ADP-RIBOSE PYROPHOSPHATASE YJHB-RELATED"/>
    <property type="match status" value="1"/>
</dbReference>
<protein>
    <submittedName>
        <fullName evidence="4">NUDIX domain-containing protein</fullName>
    </submittedName>
</protein>
<dbReference type="PANTHER" id="PTHR43046">
    <property type="entry name" value="GDP-MANNOSE MANNOSYL HYDROLASE"/>
    <property type="match status" value="1"/>
</dbReference>
<evidence type="ECO:0000256" key="2">
    <source>
        <dbReference type="ARBA" id="ARBA00022801"/>
    </source>
</evidence>
<dbReference type="CDD" id="cd04683">
    <property type="entry name" value="NUDIX_Hydrolase"/>
    <property type="match status" value="1"/>
</dbReference>
<dbReference type="PROSITE" id="PS00893">
    <property type="entry name" value="NUDIX_BOX"/>
    <property type="match status" value="1"/>
</dbReference>
<proteinExistence type="predicted"/>
<evidence type="ECO:0000259" key="3">
    <source>
        <dbReference type="PROSITE" id="PS51462"/>
    </source>
</evidence>
<dbReference type="Pfam" id="PF00293">
    <property type="entry name" value="NUDIX"/>
    <property type="match status" value="1"/>
</dbReference>
<evidence type="ECO:0000313" key="5">
    <source>
        <dbReference type="Proteomes" id="UP001341444"/>
    </source>
</evidence>
<keyword evidence="2" id="KW-0378">Hydrolase</keyword>
<comment type="caution">
    <text evidence="4">The sequence shown here is derived from an EMBL/GenBank/DDBJ whole genome shotgun (WGS) entry which is preliminary data.</text>
</comment>